<organism evidence="1 2">
    <name type="scientific">Klebsiella michiganensis</name>
    <dbReference type="NCBI Taxonomy" id="1134687"/>
    <lineage>
        <taxon>Bacteria</taxon>
        <taxon>Pseudomonadati</taxon>
        <taxon>Pseudomonadota</taxon>
        <taxon>Gammaproteobacteria</taxon>
        <taxon>Enterobacterales</taxon>
        <taxon>Enterobacteriaceae</taxon>
        <taxon>Klebsiella/Raoultella group</taxon>
        <taxon>Klebsiella</taxon>
    </lineage>
</organism>
<reference evidence="1 2" key="1">
    <citation type="submission" date="2018-06" db="EMBL/GenBank/DDBJ databases">
        <authorList>
            <consortium name="Pathogen Informatics"/>
            <person name="Doyle S."/>
        </authorList>
    </citation>
    <scope>NUCLEOTIDE SEQUENCE [LARGE SCALE GENOMIC DNA]</scope>
    <source>
        <strain evidence="1 2">NCTC11694</strain>
    </source>
</reference>
<dbReference type="Pfam" id="PF08875">
    <property type="entry name" value="DUF1833"/>
    <property type="match status" value="1"/>
</dbReference>
<evidence type="ECO:0000313" key="2">
    <source>
        <dbReference type="Proteomes" id="UP000255050"/>
    </source>
</evidence>
<dbReference type="EMBL" id="UGJR01000002">
    <property type="protein sequence ID" value="STR40488.1"/>
    <property type="molecule type" value="Genomic_DNA"/>
</dbReference>
<proteinExistence type="predicted"/>
<sequence length="166" mass="18072">MTQINRLYASSGSEVIIETLQINIGDAVHYLCKGYEDITATTENGDTVTFIACAMDIALPARNADGTQDLKFALCNIDGVVSTAIRNAINDRNPASLTYRSFISTDLTAPAAVPYTLAIKSRILDGYRGADYRWLHECSGYSLAAISLYAPIIPRSALHQLRNPNV</sequence>
<dbReference type="InterPro" id="IPR014974">
    <property type="entry name" value="DUF1833"/>
</dbReference>
<comment type="caution">
    <text evidence="1">The sequence shown here is derived from an EMBL/GenBank/DDBJ whole genome shotgun (WGS) entry which is preliminary data.</text>
</comment>
<protein>
    <submittedName>
        <fullName evidence="1">ArsR family transcriptional regulator</fullName>
    </submittedName>
</protein>
<dbReference type="Proteomes" id="UP000255050">
    <property type="component" value="Unassembled WGS sequence"/>
</dbReference>
<evidence type="ECO:0000313" key="1">
    <source>
        <dbReference type="EMBL" id="STR40488.1"/>
    </source>
</evidence>
<dbReference type="AlphaFoldDB" id="A0A7H4LWG2"/>
<accession>A0A7H4LWG2</accession>
<name>A0A7H4LWG2_9ENTR</name>
<gene>
    <name evidence="1" type="ORF">NCTC11694_01644</name>
</gene>